<keyword evidence="6 12" id="KW-0732">Signal</keyword>
<keyword evidence="3 10" id="KW-0813">Transport</keyword>
<evidence type="ECO:0000256" key="3">
    <source>
        <dbReference type="ARBA" id="ARBA00022448"/>
    </source>
</evidence>
<dbReference type="InterPro" id="IPR050810">
    <property type="entry name" value="Bact_Secretion_Sys_Channel"/>
</dbReference>
<evidence type="ECO:0000256" key="2">
    <source>
        <dbReference type="ARBA" id="ARBA00006980"/>
    </source>
</evidence>
<dbReference type="InterPro" id="IPR001775">
    <property type="entry name" value="GspD/PilQ"/>
</dbReference>
<organism evidence="17">
    <name type="scientific">Hydrogenobacter sp</name>
    <dbReference type="NCBI Taxonomy" id="2152829"/>
    <lineage>
        <taxon>Bacteria</taxon>
        <taxon>Pseudomonadati</taxon>
        <taxon>Aquificota</taxon>
        <taxon>Aquificia</taxon>
        <taxon>Aquificales</taxon>
        <taxon>Aquificaceae</taxon>
        <taxon>Hydrogenobacter</taxon>
    </lineage>
</organism>
<keyword evidence="11" id="KW-0175">Coiled coil</keyword>
<evidence type="ECO:0000259" key="15">
    <source>
        <dbReference type="Pfam" id="PF21305"/>
    </source>
</evidence>
<comment type="caution">
    <text evidence="17">The sequence shown here is derived from an EMBL/GenBank/DDBJ whole genome shotgun (WGS) entry which is preliminary data.</text>
</comment>
<evidence type="ECO:0000256" key="7">
    <source>
        <dbReference type="ARBA" id="ARBA00022927"/>
    </source>
</evidence>
<dbReference type="Pfam" id="PF03958">
    <property type="entry name" value="Secretin_N"/>
    <property type="match status" value="3"/>
</dbReference>
<evidence type="ECO:0000256" key="1">
    <source>
        <dbReference type="ARBA" id="ARBA00004442"/>
    </source>
</evidence>
<evidence type="ECO:0000256" key="9">
    <source>
        <dbReference type="ARBA" id="ARBA00023237"/>
    </source>
</evidence>
<evidence type="ECO:0000313" key="16">
    <source>
        <dbReference type="EMBL" id="HEW46063.1"/>
    </source>
</evidence>
<keyword evidence="7" id="KW-0653">Protein transport</keyword>
<evidence type="ECO:0000256" key="10">
    <source>
        <dbReference type="RuleBase" id="RU004004"/>
    </source>
</evidence>
<feature type="domain" description="NolW-like" evidence="14">
    <location>
        <begin position="196"/>
        <end position="260"/>
    </location>
</feature>
<evidence type="ECO:0000256" key="5">
    <source>
        <dbReference type="ARBA" id="ARBA00022692"/>
    </source>
</evidence>
<evidence type="ECO:0000259" key="13">
    <source>
        <dbReference type="Pfam" id="PF00263"/>
    </source>
</evidence>
<feature type="domain" description="NolW-like" evidence="14">
    <location>
        <begin position="135"/>
        <end position="192"/>
    </location>
</feature>
<dbReference type="Gene3D" id="3.30.1370.120">
    <property type="match status" value="3"/>
</dbReference>
<keyword evidence="4" id="KW-1134">Transmembrane beta strand</keyword>
<dbReference type="AlphaFoldDB" id="A0A7C2V4C4"/>
<evidence type="ECO:0000256" key="12">
    <source>
        <dbReference type="SAM" id="SignalP"/>
    </source>
</evidence>
<feature type="signal peptide" evidence="12">
    <location>
        <begin position="1"/>
        <end position="19"/>
    </location>
</feature>
<dbReference type="PANTHER" id="PTHR30332:SF24">
    <property type="entry name" value="SECRETIN GSPD-RELATED"/>
    <property type="match status" value="1"/>
</dbReference>
<protein>
    <submittedName>
        <fullName evidence="17">Type II secretion system protein GspD</fullName>
    </submittedName>
</protein>
<feature type="coiled-coil region" evidence="11">
    <location>
        <begin position="629"/>
        <end position="656"/>
    </location>
</feature>
<evidence type="ECO:0000259" key="14">
    <source>
        <dbReference type="Pfam" id="PF03958"/>
    </source>
</evidence>
<dbReference type="EMBL" id="DSFP01000043">
    <property type="protein sequence ID" value="HEW46063.1"/>
    <property type="molecule type" value="Genomic_DNA"/>
</dbReference>
<dbReference type="GO" id="GO:0009279">
    <property type="term" value="C:cell outer membrane"/>
    <property type="evidence" value="ECO:0007669"/>
    <property type="project" value="UniProtKB-SubCell"/>
</dbReference>
<name>A0A7C2V4C4_9AQUI</name>
<evidence type="ECO:0000256" key="8">
    <source>
        <dbReference type="ARBA" id="ARBA00023136"/>
    </source>
</evidence>
<evidence type="ECO:0000256" key="4">
    <source>
        <dbReference type="ARBA" id="ARBA00022452"/>
    </source>
</evidence>
<feature type="domain" description="Type II/III secretion system secretin-like" evidence="13">
    <location>
        <begin position="458"/>
        <end position="624"/>
    </location>
</feature>
<dbReference type="InterPro" id="IPR049371">
    <property type="entry name" value="GspD-like_N0"/>
</dbReference>
<accession>A0A7C2V4C4</accession>
<dbReference type="InterPro" id="IPR004846">
    <property type="entry name" value="T2SS/T3SS_dom"/>
</dbReference>
<dbReference type="InterPro" id="IPR005644">
    <property type="entry name" value="NolW-like"/>
</dbReference>
<sequence>MKKIVVFLLLFFLFVPAWSQDAEAIQKQAQEQRRTGKVFLNFQNADISLVVKFMSELTGKNIVLDPNVKGTITISSAKPVSIKQTWDLFVMSLTLQGYGVVEDKNFVRILPIAQAVPLAEPKKPTTSADVILYLYTAENTQAQQLQQAIQPFLSPFAKVGVHSQSNTLIVADIAKNIEKIKDILKELDSPQRSLKVKLYPLQKAKAENVLQSLQGVLSTLQQQTGAPSVATISKDANAIVVVAREDIQAIVEEIIKTIDQSTQTTEDRSFYVIPLKFISAEELHKSLQSLLTGVASTVAQPTPQYQVQPVDIKGLETPLQKPKQLTPQPQPIPSIQTKEGMRIGFDRGTNSVLIYATPQEFENLKALIEKLDVRRRQVLIAASVVEMSTSKALDIGVRWQAFGSKGGAGFGVGSLQDIYSSMLTGNFVLGFINNVGKTITIGGVNLFFPDLVLLFSLLEKGTGFNLISNPKVLTLDNQPAEIKVGQVIPYASGVKFDINGQPVITYDYKEVGLDLKITPTIAENNLRLTINLQVQEIVDFIRPQVGQLSYAVPITSNRQVNSDVVVENGQTIIIGGLINNRTISTVEGVPGLKDIPLLGRLFRRDTKTEDKVSLFIFLTPYVIEKPEDLSKITQEHQKLADELRKLLEKQEKNEKAKP</sequence>
<dbReference type="InterPro" id="IPR038591">
    <property type="entry name" value="NolW-like_sf"/>
</dbReference>
<dbReference type="InterPro" id="IPR013356">
    <property type="entry name" value="T2SS_GspD"/>
</dbReference>
<evidence type="ECO:0000256" key="6">
    <source>
        <dbReference type="ARBA" id="ARBA00022729"/>
    </source>
</evidence>
<dbReference type="Pfam" id="PF00263">
    <property type="entry name" value="Secretin"/>
    <property type="match status" value="1"/>
</dbReference>
<gene>
    <name evidence="17" type="primary">gspD</name>
    <name evidence="16" type="ORF">ENO47_05250</name>
    <name evidence="17" type="ORF">ENO47_08160</name>
</gene>
<dbReference type="GO" id="GO:0015628">
    <property type="term" value="P:protein secretion by the type II secretion system"/>
    <property type="evidence" value="ECO:0007669"/>
    <property type="project" value="InterPro"/>
</dbReference>
<dbReference type="GO" id="GO:0015627">
    <property type="term" value="C:type II protein secretion system complex"/>
    <property type="evidence" value="ECO:0007669"/>
    <property type="project" value="InterPro"/>
</dbReference>
<dbReference type="PRINTS" id="PR00811">
    <property type="entry name" value="BCTERIALGSPD"/>
</dbReference>
<keyword evidence="5" id="KW-0812">Transmembrane</keyword>
<dbReference type="Pfam" id="PF21305">
    <property type="entry name" value="type_II_gspD_N0"/>
    <property type="match status" value="1"/>
</dbReference>
<feature type="chain" id="PRO_5036199808" evidence="12">
    <location>
        <begin position="20"/>
        <end position="658"/>
    </location>
</feature>
<comment type="subcellular location">
    <subcellularLocation>
        <location evidence="1 10">Cell outer membrane</location>
    </subcellularLocation>
</comment>
<keyword evidence="9" id="KW-0998">Cell outer membrane</keyword>
<dbReference type="NCBIfam" id="TIGR02517">
    <property type="entry name" value="type_II_gspD"/>
    <property type="match status" value="1"/>
</dbReference>
<keyword evidence="8" id="KW-0472">Membrane</keyword>
<evidence type="ECO:0000313" key="17">
    <source>
        <dbReference type="EMBL" id="HEW46618.1"/>
    </source>
</evidence>
<feature type="domain" description="NolW-like" evidence="14">
    <location>
        <begin position="272"/>
        <end position="377"/>
    </location>
</feature>
<evidence type="ECO:0000256" key="11">
    <source>
        <dbReference type="SAM" id="Coils"/>
    </source>
</evidence>
<comment type="similarity">
    <text evidence="2">Belongs to the bacterial secretin family. GSP D subfamily.</text>
</comment>
<reference evidence="17" key="1">
    <citation type="journal article" date="2020" name="mSystems">
        <title>Genome- and Community-Level Interaction Insights into Carbon Utilization and Element Cycling Functions of Hydrothermarchaeota in Hydrothermal Sediment.</title>
        <authorList>
            <person name="Zhou Z."/>
            <person name="Liu Y."/>
            <person name="Xu W."/>
            <person name="Pan J."/>
            <person name="Luo Z.H."/>
            <person name="Li M."/>
        </authorList>
    </citation>
    <scope>NUCLEOTIDE SEQUENCE [LARGE SCALE GENOMIC DNA]</scope>
    <source>
        <strain evidence="17">SpSt-132</strain>
    </source>
</reference>
<dbReference type="EMBL" id="DSFP01000067">
    <property type="protein sequence ID" value="HEW46618.1"/>
    <property type="molecule type" value="Genomic_DNA"/>
</dbReference>
<proteinExistence type="inferred from homology"/>
<dbReference type="PANTHER" id="PTHR30332">
    <property type="entry name" value="PROBABLE GENERAL SECRETION PATHWAY PROTEIN D"/>
    <property type="match status" value="1"/>
</dbReference>
<feature type="domain" description="GspD-like N0" evidence="15">
    <location>
        <begin position="40"/>
        <end position="109"/>
    </location>
</feature>